<feature type="region of interest" description="Disordered" evidence="2">
    <location>
        <begin position="1558"/>
        <end position="1659"/>
    </location>
</feature>
<organism evidence="4 5">
    <name type="scientific">Pseudogymnoascus verrucosus</name>
    <dbReference type="NCBI Taxonomy" id="342668"/>
    <lineage>
        <taxon>Eukaryota</taxon>
        <taxon>Fungi</taxon>
        <taxon>Dikarya</taxon>
        <taxon>Ascomycota</taxon>
        <taxon>Pezizomycotina</taxon>
        <taxon>Leotiomycetes</taxon>
        <taxon>Thelebolales</taxon>
        <taxon>Thelebolaceae</taxon>
        <taxon>Pseudogymnoascus</taxon>
    </lineage>
</organism>
<name>A0A1B8G8N0_9PEZI</name>
<dbReference type="OrthoDB" id="2322499at2759"/>
<dbReference type="PANTHER" id="PTHR13037:SF24">
    <property type="entry name" value="POLYCOMB PROTEIN PCL-RELATED"/>
    <property type="match status" value="1"/>
</dbReference>
<keyword evidence="5" id="KW-1185">Reference proteome</keyword>
<sequence>MSAQDAIDEDDLSDVSMSAETEDSDSSDDEEMDAPHPEPAKHESTTQNPVATLLENISRKRKVPSDGSDSPEDIPQGNRESGHTKRVKLELSPDAAFGSIRTPEGRLPSDKSLLPAEVWHHIFTFASPRTLGRLLRVNKIFRAYLDPQSPASTSVIAPLSRSVVPLRQPEVIWQASRRLFRPWMPNPLNEMTELGMWQLSCNFVCDFCDKRQDPVSSISPDQWNSGPGEAGVRPIWAFAIRACGPCLQLRTIKEIDLLLSSSVPSPLMAALPFIFLTAELHVVASTTLQQGQPPTNMQIGKHFYKPHVEDIKQEFFKVKALGSGTAEEWIKGLETRGKDKRLDLVRWERWESSGGLQRMRSKEPTEVNGTNGKVDLRLPAAVPMQHDGHPSHGPPGLSKIPVLSKEHLPSSHRMLPKNTHPLPQVPQFPTLPQRFESPSQIGFGPFPRPFPPQTRHERTKEEADKLKAARRAEIERRCLLLDPPITANVLVHMASFQAALQIIKPFDDNAWEMLKPRLLSQRGDAQQREDDRAALTRAVRVKLDERLYQDGQAREAKEFVDRVWEDAQSIVRARTGAYADEIIRDGWAFGKKVNKETSPRFAAEVLLYVRKRFYAEIAKEDAQSKATGQELQADSPSGAESRKLSLENMRWVFDMKIKPHTEQYRKELFLCNGCENFKWYAFEGVCQHYASKHTSDLSSGSIIVHWKAEWPEEPPFNPEPSLEKGATVPATSSVAPYMNGALTAPPVSAHGGYQTGVAPIPPNPHNSQPFYNSIPGQYADPHHALDQYTAQGQATYVPPASFQSYPGFPGPQYQAQQEAAYQPYPYSGFEPPYSGAPPVVYDTSQAVPAYQVANFEPPASIQTQHSVPPPEIPSHIPPVVYRTEEYKAQLQDIALIAKGLWNSTSGVQDMPGSVRVYTILYHILQRSREKYADDPPLKMLIDGLQNNKDMRPVRNVNGLACKTCTIERANRPINPHTVSSKRTSAADRKLFSFPQLLNHFQSTHIENGKASAPSLDWTKDMVELPDKKKMRNLPNANGMDDYKLQLIKEALPDAFKPNTPEPEAEEPQPYDRGVSRENSRELAPSKDNHERYYTMPAPTSLSPPLETRRPPIHALGQRGGDSPHMVPDRNDRAAMGYMERRVASPMGYKRIKREIYQDGNMSDYAAEPRPYPQLQEVGRRSRNARTRVISPTLQDIPLRPEYNYEEANLLPRLIEKAGMVAKPPSPQYQERYVRRVDDSYYRAEESRPPATYDYSRKSVVAQQRPRPDTRGTGSEDGEVRNQLTPGESVATKEVSADAKIAAEQFLDNILPAETGEGAPRSPDKGQHLNGEEPRAQWAPERREASVQPYMGEPVQRVQYGSRNEEYRIINGQAVTRNRSLSPPHMRPIPETAGARQPQYLPYGYEDHIEAPRQYYATRRTSDMVDRRYVMDEMIYRDERPTQPDAHPRKSARYVSYENLRYDDEVPRSHSPVYITDRLPERRQYRALTPGGRHYAPQDPIYEPHRAPQSQQPMEQVAYERVPRPEYYRVYPDEQPRRYPGEPQIEYVRADAQGEYVVQRSSLRREQEPMYTYDGAPRYEEVPQRYGEVNRYDEPPPPRHQRQPVYEEAPQRPIYERAGAGVPPSTGAGVSRNDPEYYEEYDPRHPAPPPEVSQRPLRYE</sequence>
<feature type="region of interest" description="Disordered" evidence="2">
    <location>
        <begin position="1239"/>
        <end position="1294"/>
    </location>
</feature>
<feature type="compositionally biased region" description="Basic and acidic residues" evidence="2">
    <location>
        <begin position="1321"/>
        <end position="1344"/>
    </location>
</feature>
<feature type="region of interest" description="Disordered" evidence="2">
    <location>
        <begin position="1"/>
        <end position="108"/>
    </location>
</feature>
<dbReference type="InterPro" id="IPR036047">
    <property type="entry name" value="F-box-like_dom_sf"/>
</dbReference>
<evidence type="ECO:0000259" key="3">
    <source>
        <dbReference type="Pfam" id="PF25422"/>
    </source>
</evidence>
<feature type="compositionally biased region" description="Acidic residues" evidence="2">
    <location>
        <begin position="20"/>
        <end position="32"/>
    </location>
</feature>
<reference evidence="5" key="2">
    <citation type="journal article" date="2018" name="Nat. Commun.">
        <title>Extreme sensitivity to ultraviolet light in the fungal pathogen causing white-nose syndrome of bats.</title>
        <authorList>
            <person name="Palmer J.M."/>
            <person name="Drees K.P."/>
            <person name="Foster J.T."/>
            <person name="Lindner D.L."/>
        </authorList>
    </citation>
    <scope>NUCLEOTIDE SEQUENCE [LARGE SCALE GENOMIC DNA]</scope>
    <source>
        <strain evidence="5">UAMH 10579</strain>
    </source>
</reference>
<proteinExistence type="predicted"/>
<dbReference type="Proteomes" id="UP000091956">
    <property type="component" value="Unassembled WGS sequence"/>
</dbReference>
<feature type="compositionally biased region" description="Acidic residues" evidence="2">
    <location>
        <begin position="1"/>
        <end position="13"/>
    </location>
</feature>
<feature type="compositionally biased region" description="Basic and acidic residues" evidence="2">
    <location>
        <begin position="80"/>
        <end position="91"/>
    </location>
</feature>
<feature type="region of interest" description="Disordered" evidence="2">
    <location>
        <begin position="1312"/>
        <end position="1348"/>
    </location>
</feature>
<keyword evidence="1" id="KW-0945">Host-virus interaction</keyword>
<dbReference type="EMBL" id="KV460272">
    <property type="protein sequence ID" value="OBT92186.1"/>
    <property type="molecule type" value="Genomic_DNA"/>
</dbReference>
<dbReference type="Pfam" id="PF25422">
    <property type="entry name" value="DUF7892"/>
    <property type="match status" value="1"/>
</dbReference>
<feature type="compositionally biased region" description="Basic and acidic residues" evidence="2">
    <location>
        <begin position="1073"/>
        <end position="1092"/>
    </location>
</feature>
<dbReference type="InterPro" id="IPR057214">
    <property type="entry name" value="DUF7892"/>
</dbReference>
<dbReference type="STRING" id="342668.A0A1B8G8N0"/>
<evidence type="ECO:0000313" key="4">
    <source>
        <dbReference type="EMBL" id="OBT92186.1"/>
    </source>
</evidence>
<dbReference type="CDD" id="cd09917">
    <property type="entry name" value="F-box_SF"/>
    <property type="match status" value="1"/>
</dbReference>
<gene>
    <name evidence="4" type="ORF">VE01_10025</name>
</gene>
<feature type="region of interest" description="Disordered" evidence="2">
    <location>
        <begin position="1054"/>
        <end position="1128"/>
    </location>
</feature>
<evidence type="ECO:0000313" key="5">
    <source>
        <dbReference type="Proteomes" id="UP000091956"/>
    </source>
</evidence>
<protein>
    <recommendedName>
        <fullName evidence="3">DUF7892 domain-containing protein</fullName>
    </recommendedName>
</protein>
<feature type="compositionally biased region" description="Basic and acidic residues" evidence="2">
    <location>
        <begin position="1576"/>
        <end position="1596"/>
    </location>
</feature>
<accession>A0A1B8G8N0</accession>
<dbReference type="PANTHER" id="PTHR13037">
    <property type="entry name" value="FORMIN"/>
    <property type="match status" value="1"/>
</dbReference>
<reference evidence="4 5" key="1">
    <citation type="submission" date="2016-03" db="EMBL/GenBank/DDBJ databases">
        <title>Comparative genomics of Pseudogymnoascus destructans, the fungus causing white-nose syndrome of bats.</title>
        <authorList>
            <person name="Palmer J.M."/>
            <person name="Drees K.P."/>
            <person name="Foster J.T."/>
            <person name="Lindner D.L."/>
        </authorList>
    </citation>
    <scope>NUCLEOTIDE SEQUENCE [LARGE SCALE GENOMIC DNA]</scope>
    <source>
        <strain evidence="4 5">UAMH 10579</strain>
    </source>
</reference>
<evidence type="ECO:0000256" key="1">
    <source>
        <dbReference type="ARBA" id="ARBA00022581"/>
    </source>
</evidence>
<dbReference type="GeneID" id="28843411"/>
<feature type="compositionally biased region" description="Basic and acidic residues" evidence="2">
    <location>
        <begin position="33"/>
        <end position="44"/>
    </location>
</feature>
<feature type="domain" description="DUF7892" evidence="3">
    <location>
        <begin position="884"/>
        <end position="1050"/>
    </location>
</feature>
<dbReference type="SUPFAM" id="SSF81383">
    <property type="entry name" value="F-box domain"/>
    <property type="match status" value="1"/>
</dbReference>
<evidence type="ECO:0000256" key="2">
    <source>
        <dbReference type="SAM" id="MobiDB-lite"/>
    </source>
</evidence>
<dbReference type="RefSeq" id="XP_018125919.1">
    <property type="nucleotide sequence ID" value="XM_018279432.2"/>
</dbReference>